<evidence type="ECO:0000259" key="1">
    <source>
        <dbReference type="Pfam" id="PF11001"/>
    </source>
</evidence>
<proteinExistence type="predicted"/>
<accession>A0A9W6WGX2</accession>
<evidence type="ECO:0000313" key="3">
    <source>
        <dbReference type="Proteomes" id="UP001165120"/>
    </source>
</evidence>
<keyword evidence="3" id="KW-1185">Reference proteome</keyword>
<dbReference type="Proteomes" id="UP001165120">
    <property type="component" value="Unassembled WGS sequence"/>
</dbReference>
<organism evidence="2 3">
    <name type="scientific">Candida boidinii</name>
    <name type="common">Yeast</name>
    <dbReference type="NCBI Taxonomy" id="5477"/>
    <lineage>
        <taxon>Eukaryota</taxon>
        <taxon>Fungi</taxon>
        <taxon>Dikarya</taxon>
        <taxon>Ascomycota</taxon>
        <taxon>Saccharomycotina</taxon>
        <taxon>Pichiomycetes</taxon>
        <taxon>Pichiales</taxon>
        <taxon>Pichiaceae</taxon>
        <taxon>Ogataea</taxon>
        <taxon>Ogataea/Candida clade</taxon>
    </lineage>
</organism>
<comment type="caution">
    <text evidence="2">The sequence shown here is derived from an EMBL/GenBank/DDBJ whole genome shotgun (WGS) entry which is preliminary data.</text>
</comment>
<dbReference type="InterPro" id="IPR021264">
    <property type="entry name" value="AFUB_079030/YDR124W-like"/>
</dbReference>
<name>A0A9W6WGX2_CANBO</name>
<feature type="domain" description="Subtelomeric hrmA-associated cluster protein AFUB-079030/YDR124W-like helical bundle" evidence="1">
    <location>
        <begin position="136"/>
        <end position="276"/>
    </location>
</feature>
<evidence type="ECO:0000313" key="2">
    <source>
        <dbReference type="EMBL" id="GME71919.1"/>
    </source>
</evidence>
<dbReference type="EMBL" id="BSXN01001167">
    <property type="protein sequence ID" value="GME71919.1"/>
    <property type="molecule type" value="Genomic_DNA"/>
</dbReference>
<dbReference type="AlphaFoldDB" id="A0A9W6WGX2"/>
<dbReference type="PANTHER" id="PTHR36102">
    <property type="entry name" value="CHROMOSOME 10, WHOLE GENOME SHOTGUN SEQUENCE"/>
    <property type="match status" value="1"/>
</dbReference>
<dbReference type="InterPro" id="IPR047092">
    <property type="entry name" value="AFUB_07903/YDR124W-like_hel"/>
</dbReference>
<sequence>MGIVDDSSTSNISDLNSSKVNKFISDLNKLIDLYSYFNDLQYDLKLKIKKSKNSSDSQNFNFQNSVFKLSGDEYTSSLNDLTTILGKIESLNSGLISKSSDKLHHDENDKDDDDHLANDLKRYKQSNIKYEIISDVSNESIINQYLYQGFEEFQQLSCKLIAKYWIKLIEPKKQSKFPYKSGFGTKPNWWPVNIRHKEPDHLKKNERIELLISIILNFYNLESELINSVKLIYEFNDNNSNQLNHNSIIDNNNDSSNIGTFTIRKLIILKDMFKIVKLYKNGSHDSIKVIKPDSK</sequence>
<reference evidence="2" key="1">
    <citation type="submission" date="2023-04" db="EMBL/GenBank/DDBJ databases">
        <title>Candida boidinii NBRC 10035.</title>
        <authorList>
            <person name="Ichikawa N."/>
            <person name="Sato H."/>
            <person name="Tonouchi N."/>
        </authorList>
    </citation>
    <scope>NUCLEOTIDE SEQUENCE</scope>
    <source>
        <strain evidence="2">NBRC 10035</strain>
    </source>
</reference>
<dbReference type="Pfam" id="PF11001">
    <property type="entry name" value="AFUB_07903_YDR124W_hel"/>
    <property type="match status" value="1"/>
</dbReference>
<gene>
    <name evidence="2" type="ORF">Cboi02_000339900</name>
</gene>
<dbReference type="PANTHER" id="PTHR36102:SF1">
    <property type="entry name" value="YDR124W-LIKE HELICAL BUNDLE DOMAIN-CONTAINING PROTEIN"/>
    <property type="match status" value="1"/>
</dbReference>
<protein>
    <submittedName>
        <fullName evidence="2">Unnamed protein product</fullName>
    </submittedName>
</protein>